<reference evidence="4" key="1">
    <citation type="submission" date="2018-12" db="EMBL/GenBank/DDBJ databases">
        <title>Complete genome sequence of Roseovarius sp. MME-070.</title>
        <authorList>
            <person name="Nam Y.-D."/>
            <person name="Kang J."/>
            <person name="Chung W.-H."/>
            <person name="Park Y.S."/>
        </authorList>
    </citation>
    <scope>NUCLEOTIDE SEQUENCE [LARGE SCALE GENOMIC DNA]</scope>
    <source>
        <strain evidence="4">MME-070</strain>
    </source>
</reference>
<dbReference type="RefSeq" id="WP_157707970.1">
    <property type="nucleotide sequence ID" value="NZ_CP034348.1"/>
</dbReference>
<dbReference type="InterPro" id="IPR036380">
    <property type="entry name" value="Isochorismatase-like_sf"/>
</dbReference>
<dbReference type="Gene3D" id="3.40.50.850">
    <property type="entry name" value="Isochorismatase-like"/>
    <property type="match status" value="1"/>
</dbReference>
<evidence type="ECO:0000313" key="3">
    <source>
        <dbReference type="EMBL" id="QGX99289.1"/>
    </source>
</evidence>
<protein>
    <submittedName>
        <fullName evidence="3">Cysteine hydrolase</fullName>
    </submittedName>
</protein>
<feature type="domain" description="Isochorismatase-like" evidence="2">
    <location>
        <begin position="29"/>
        <end position="213"/>
    </location>
</feature>
<dbReference type="PANTHER" id="PTHR43540">
    <property type="entry name" value="PEROXYUREIDOACRYLATE/UREIDOACRYLATE AMIDOHYDROLASE-RELATED"/>
    <property type="match status" value="1"/>
</dbReference>
<accession>A0A6I6IQC6</accession>
<dbReference type="InterPro" id="IPR050272">
    <property type="entry name" value="Isochorismatase-like_hydrls"/>
</dbReference>
<proteinExistence type="predicted"/>
<organism evidence="3 4">
    <name type="scientific">Roseovarius faecimaris</name>
    <dbReference type="NCBI Taxonomy" id="2494550"/>
    <lineage>
        <taxon>Bacteria</taxon>
        <taxon>Pseudomonadati</taxon>
        <taxon>Pseudomonadota</taxon>
        <taxon>Alphaproteobacteria</taxon>
        <taxon>Rhodobacterales</taxon>
        <taxon>Roseobacteraceae</taxon>
        <taxon>Roseovarius</taxon>
    </lineage>
</organism>
<dbReference type="Pfam" id="PF00857">
    <property type="entry name" value="Isochorismatase"/>
    <property type="match status" value="1"/>
</dbReference>
<sequence length="225" mass="25210">MSDWKKAFRSFYYETAEDPDDIVLEPKRTALLVIDIQNTYLEPDEDPAEAARWQPFYDRMNNTVIPNNAKLLDWARAEGIEVIFARIACQTQDGRDRSLSQKKPGFNYLLLPKDREDSQLVPQLSPQGDEIVVTKTTDSALTGTNLRLMLHNIGITDVIVSGIFTDQCVSSTVRSLADESFGVVVVHDACAAATMALHEKELEIINMIYCHVVGMDDLPDFLAKG</sequence>
<keyword evidence="1 3" id="KW-0378">Hydrolase</keyword>
<dbReference type="Proteomes" id="UP000428330">
    <property type="component" value="Chromosome"/>
</dbReference>
<dbReference type="SUPFAM" id="SSF52499">
    <property type="entry name" value="Isochorismatase-like hydrolases"/>
    <property type="match status" value="1"/>
</dbReference>
<dbReference type="KEGG" id="rom:EI983_13845"/>
<dbReference type="GO" id="GO:0016787">
    <property type="term" value="F:hydrolase activity"/>
    <property type="evidence" value="ECO:0007669"/>
    <property type="project" value="UniProtKB-KW"/>
</dbReference>
<gene>
    <name evidence="3" type="ORF">EI983_13845</name>
</gene>
<name>A0A6I6IQC6_9RHOB</name>
<dbReference type="OrthoDB" id="9807387at2"/>
<evidence type="ECO:0000259" key="2">
    <source>
        <dbReference type="Pfam" id="PF00857"/>
    </source>
</evidence>
<dbReference type="InterPro" id="IPR000868">
    <property type="entry name" value="Isochorismatase-like_dom"/>
</dbReference>
<dbReference type="CDD" id="cd00431">
    <property type="entry name" value="cysteine_hydrolases"/>
    <property type="match status" value="1"/>
</dbReference>
<evidence type="ECO:0000313" key="4">
    <source>
        <dbReference type="Proteomes" id="UP000428330"/>
    </source>
</evidence>
<dbReference type="EMBL" id="CP034348">
    <property type="protein sequence ID" value="QGX99289.1"/>
    <property type="molecule type" value="Genomic_DNA"/>
</dbReference>
<dbReference type="PANTHER" id="PTHR43540:SF1">
    <property type="entry name" value="ISOCHORISMATASE HYDROLASE"/>
    <property type="match status" value="1"/>
</dbReference>
<dbReference type="AlphaFoldDB" id="A0A6I6IQC6"/>
<keyword evidence="4" id="KW-1185">Reference proteome</keyword>
<evidence type="ECO:0000256" key="1">
    <source>
        <dbReference type="ARBA" id="ARBA00022801"/>
    </source>
</evidence>